<dbReference type="PANTHER" id="PTHR13817">
    <property type="entry name" value="TITIN"/>
    <property type="match status" value="1"/>
</dbReference>
<dbReference type="InterPro" id="IPR026966">
    <property type="entry name" value="Neurofascin/L1/NrCAM_C"/>
</dbReference>
<dbReference type="Proteomes" id="UP000276133">
    <property type="component" value="Unassembled WGS sequence"/>
</dbReference>
<dbReference type="Gene3D" id="2.60.40.10">
    <property type="entry name" value="Immunoglobulins"/>
    <property type="match status" value="6"/>
</dbReference>
<dbReference type="STRING" id="10195.A0A3M7RMR8"/>
<feature type="domain" description="Fibronectin type-III" evidence="7">
    <location>
        <begin position="191"/>
        <end position="295"/>
    </location>
</feature>
<feature type="domain" description="Fibronectin type-III" evidence="7">
    <location>
        <begin position="417"/>
        <end position="516"/>
    </location>
</feature>
<dbReference type="GO" id="GO:0016020">
    <property type="term" value="C:membrane"/>
    <property type="evidence" value="ECO:0007669"/>
    <property type="project" value="UniProtKB-SubCell"/>
</dbReference>
<evidence type="ECO:0000256" key="2">
    <source>
        <dbReference type="ARBA" id="ARBA00022692"/>
    </source>
</evidence>
<dbReference type="InterPro" id="IPR050964">
    <property type="entry name" value="Striated_Muscle_Regulatory"/>
</dbReference>
<dbReference type="SMART" id="SM00060">
    <property type="entry name" value="FN3"/>
    <property type="match status" value="5"/>
</dbReference>
<dbReference type="Pfam" id="PF00041">
    <property type="entry name" value="fn3"/>
    <property type="match status" value="2"/>
</dbReference>
<organism evidence="8 9">
    <name type="scientific">Brachionus plicatilis</name>
    <name type="common">Marine rotifer</name>
    <name type="synonym">Brachionus muelleri</name>
    <dbReference type="NCBI Taxonomy" id="10195"/>
    <lineage>
        <taxon>Eukaryota</taxon>
        <taxon>Metazoa</taxon>
        <taxon>Spiralia</taxon>
        <taxon>Gnathifera</taxon>
        <taxon>Rotifera</taxon>
        <taxon>Eurotatoria</taxon>
        <taxon>Monogononta</taxon>
        <taxon>Pseudotrocha</taxon>
        <taxon>Ploima</taxon>
        <taxon>Brachionidae</taxon>
        <taxon>Brachionus</taxon>
    </lineage>
</organism>
<dbReference type="InterPro" id="IPR013783">
    <property type="entry name" value="Ig-like_fold"/>
</dbReference>
<dbReference type="CDD" id="cd00063">
    <property type="entry name" value="FN3"/>
    <property type="match status" value="5"/>
</dbReference>
<feature type="domain" description="Fibronectin type-III" evidence="7">
    <location>
        <begin position="306"/>
        <end position="413"/>
    </location>
</feature>
<dbReference type="SUPFAM" id="SSF48726">
    <property type="entry name" value="Immunoglobulin"/>
    <property type="match status" value="1"/>
</dbReference>
<name>A0A3M7RMR8_BRAPC</name>
<comment type="subcellular location">
    <subcellularLocation>
        <location evidence="1">Membrane</location>
        <topology evidence="1">Single-pass type I membrane protein</topology>
    </subcellularLocation>
</comment>
<keyword evidence="9" id="KW-1185">Reference proteome</keyword>
<dbReference type="SUPFAM" id="SSF49265">
    <property type="entry name" value="Fibronectin type III"/>
    <property type="match status" value="3"/>
</dbReference>
<dbReference type="InterPro" id="IPR003961">
    <property type="entry name" value="FN3_dom"/>
</dbReference>
<proteinExistence type="predicted"/>
<keyword evidence="3" id="KW-0677">Repeat</keyword>
<evidence type="ECO:0000256" key="4">
    <source>
        <dbReference type="ARBA" id="ARBA00022989"/>
    </source>
</evidence>
<dbReference type="PROSITE" id="PS50853">
    <property type="entry name" value="FN3"/>
    <property type="match status" value="4"/>
</dbReference>
<keyword evidence="2 6" id="KW-0812">Transmembrane</keyword>
<dbReference type="InterPro" id="IPR036116">
    <property type="entry name" value="FN3_sf"/>
</dbReference>
<dbReference type="OrthoDB" id="7191094at2759"/>
<evidence type="ECO:0000313" key="8">
    <source>
        <dbReference type="EMBL" id="RNA24873.1"/>
    </source>
</evidence>
<evidence type="ECO:0000256" key="1">
    <source>
        <dbReference type="ARBA" id="ARBA00004479"/>
    </source>
</evidence>
<evidence type="ECO:0000256" key="3">
    <source>
        <dbReference type="ARBA" id="ARBA00022737"/>
    </source>
</evidence>
<gene>
    <name evidence="8" type="ORF">BpHYR1_023485</name>
</gene>
<dbReference type="Pfam" id="PF13882">
    <property type="entry name" value="Bravo_FIGEY"/>
    <property type="match status" value="1"/>
</dbReference>
<feature type="transmembrane region" description="Helical" evidence="6">
    <location>
        <begin position="627"/>
        <end position="649"/>
    </location>
</feature>
<comment type="caution">
    <text evidence="8">The sequence shown here is derived from an EMBL/GenBank/DDBJ whole genome shotgun (WGS) entry which is preliminary data.</text>
</comment>
<evidence type="ECO:0000313" key="9">
    <source>
        <dbReference type="Proteomes" id="UP000276133"/>
    </source>
</evidence>
<dbReference type="EMBL" id="REGN01003035">
    <property type="protein sequence ID" value="RNA24873.1"/>
    <property type="molecule type" value="Genomic_DNA"/>
</dbReference>
<keyword evidence="4 6" id="KW-1133">Transmembrane helix</keyword>
<dbReference type="AlphaFoldDB" id="A0A3M7RMR8"/>
<sequence>RFIKDSWDQDTLKITDLQFEDGGTYTCVARTEVDEVRADATLVVQDRPNRPRIDSVMCTSGSSKNGIEPKVKIDWSSGGENNAKILHFILQYNTSFASTEWFDVIVKGQKEVSASVENTTDAEITRLTLVRRFEHFETEKIPGTQSDLTFPLSCWANYTFRIKAVNRLGESDPSEIAATSCYTNPCRPARHPLGVRAFGNQSDNMIITWNLMPKIDWNAPLFWYQVEYRQARKENEAFNQLIHEWTRIKVPADQNYVIISDTPTYKEYEFYVKAYNQQAGDGVSGEATEMATLHRGFSGEDKPVIIPQNFAMEETIDHRTAKFKWDPITTEQANDPNNGMKGRLSGFLIQFFKVSGNINGQSEMKTHKVDGNLSETIINNLPPFSTVRLQIAALNDRYQGEFSAPISIMTMEGVPGPVVNLRGIPYGSSGIKLDWEEPEEPNGIIIGYEILFQEISNIAEPPGLVQPPIVIKSRFELTRIVTGLLPNQKYRFTVLAKTAKGVSIDPNFVEVITSSAEKPSKTNFQVISTFEDGFNLTWSTNNQVNAASLFYVKYKKTDDIAAPWLRTALTTDNFLSLTDLESGTRYSVVLVATTGTEHSSLETESDVEVMKTAGKARISKNVATEPWFIGMMVSVILLIIILINVCILVRERGGKYSVQEKEPFQNQMLASESQGFDEYEKGRPGDGGMANQNLVTGPSNMYFDEKQYHDEDDSMAEYGNGENGKFNEDGSFIGLYGRDRIQTYVVQYNQGQNQNDAENPGSSKPYTSFV</sequence>
<evidence type="ECO:0000256" key="5">
    <source>
        <dbReference type="ARBA" id="ARBA00023136"/>
    </source>
</evidence>
<feature type="non-terminal residue" evidence="8">
    <location>
        <position position="1"/>
    </location>
</feature>
<evidence type="ECO:0000256" key="6">
    <source>
        <dbReference type="SAM" id="Phobius"/>
    </source>
</evidence>
<accession>A0A3M7RMR8</accession>
<feature type="domain" description="Fibronectin type-III" evidence="7">
    <location>
        <begin position="520"/>
        <end position="615"/>
    </location>
</feature>
<protein>
    <submittedName>
        <fullName evidence="8">Neuroglian isoform X1</fullName>
    </submittedName>
</protein>
<keyword evidence="5 6" id="KW-0472">Membrane</keyword>
<evidence type="ECO:0000259" key="7">
    <source>
        <dbReference type="PROSITE" id="PS50853"/>
    </source>
</evidence>
<dbReference type="Pfam" id="PF07679">
    <property type="entry name" value="I-set"/>
    <property type="match status" value="1"/>
</dbReference>
<dbReference type="PANTHER" id="PTHR13817:SF166">
    <property type="entry name" value="NEURONAL IGCAM-RELATED"/>
    <property type="match status" value="1"/>
</dbReference>
<dbReference type="InterPro" id="IPR036179">
    <property type="entry name" value="Ig-like_dom_sf"/>
</dbReference>
<dbReference type="InterPro" id="IPR013098">
    <property type="entry name" value="Ig_I-set"/>
</dbReference>
<reference evidence="8 9" key="1">
    <citation type="journal article" date="2018" name="Sci. Rep.">
        <title>Genomic signatures of local adaptation to the degree of environmental predictability in rotifers.</title>
        <authorList>
            <person name="Franch-Gras L."/>
            <person name="Hahn C."/>
            <person name="Garcia-Roger E.M."/>
            <person name="Carmona M.J."/>
            <person name="Serra M."/>
            <person name="Gomez A."/>
        </authorList>
    </citation>
    <scope>NUCLEOTIDE SEQUENCE [LARGE SCALE GENOMIC DNA]</scope>
    <source>
        <strain evidence="8">HYR1</strain>
    </source>
</reference>